<evidence type="ECO:0000313" key="5">
    <source>
        <dbReference type="EMBL" id="AOW98808.1"/>
    </source>
</evidence>
<organism evidence="5 6">
    <name type="scientific">Moorena producens PAL-8-15-08-1</name>
    <dbReference type="NCBI Taxonomy" id="1458985"/>
    <lineage>
        <taxon>Bacteria</taxon>
        <taxon>Bacillati</taxon>
        <taxon>Cyanobacteriota</taxon>
        <taxon>Cyanophyceae</taxon>
        <taxon>Coleofasciculales</taxon>
        <taxon>Coleofasciculaceae</taxon>
        <taxon>Moorena</taxon>
    </lineage>
</organism>
<dbReference type="GO" id="GO:0016740">
    <property type="term" value="F:transferase activity"/>
    <property type="evidence" value="ECO:0007669"/>
    <property type="project" value="UniProtKB-KW"/>
</dbReference>
<dbReference type="Gene3D" id="2.170.270.10">
    <property type="entry name" value="SET domain"/>
    <property type="match status" value="1"/>
</dbReference>
<dbReference type="RefSeq" id="WP_070391315.1">
    <property type="nucleotide sequence ID" value="NZ_CP017599.1"/>
</dbReference>
<dbReference type="PANTHER" id="PTHR12350:SF19">
    <property type="entry name" value="SET DOMAIN-CONTAINING PROTEIN"/>
    <property type="match status" value="1"/>
</dbReference>
<dbReference type="InterPro" id="IPR003616">
    <property type="entry name" value="Post-SET_dom"/>
</dbReference>
<dbReference type="STRING" id="1458985.BJP34_04485"/>
<dbReference type="OrthoDB" id="279507at2"/>
<dbReference type="InterPro" id="IPR046341">
    <property type="entry name" value="SET_dom_sf"/>
</dbReference>
<dbReference type="InterPro" id="IPR001214">
    <property type="entry name" value="SET_dom"/>
</dbReference>
<keyword evidence="2" id="KW-0949">S-adenosyl-L-methionine</keyword>
<dbReference type="InterPro" id="IPR053201">
    <property type="entry name" value="Flavunoidine_N-MTase"/>
</dbReference>
<dbReference type="PROSITE" id="PS50280">
    <property type="entry name" value="SET"/>
    <property type="match status" value="1"/>
</dbReference>
<name>A0A1D8TMC3_9CYAN</name>
<protein>
    <recommendedName>
        <fullName evidence="7">SET domain-containing protein-lysine N-methyltransferase</fullName>
    </recommendedName>
</protein>
<evidence type="ECO:0008006" key="7">
    <source>
        <dbReference type="Google" id="ProtNLM"/>
    </source>
</evidence>
<dbReference type="KEGG" id="mpro:BJP34_04485"/>
<evidence type="ECO:0000256" key="1">
    <source>
        <dbReference type="ARBA" id="ARBA00022679"/>
    </source>
</evidence>
<accession>A0A1D8TMC3</accession>
<dbReference type="PANTHER" id="PTHR12350">
    <property type="entry name" value="HISTONE-LYSINE N-METHYLTRANSFERASE-RELATED"/>
    <property type="match status" value="1"/>
</dbReference>
<evidence type="ECO:0000256" key="2">
    <source>
        <dbReference type="ARBA" id="ARBA00022691"/>
    </source>
</evidence>
<dbReference type="AlphaFoldDB" id="A0A1D8TMC3"/>
<evidence type="ECO:0000259" key="3">
    <source>
        <dbReference type="PROSITE" id="PS50280"/>
    </source>
</evidence>
<sequence>MFRANPEKNSYQDVSTNDLAASTYSKVEVRPAKIGQGVFAVRDIAAGEPLLEFTGPIINFDQSLAKGEKMGNVLQIDHDAYIDIDMIPESPAPYVNHSCNPNAGIIRDRILIALRQIIAGEEIFFDYSTTMDEDFWTMKCLCGTQDCRGTVTDFKYLPSETKQLYLKLGIVQEFIVNSLNKD</sequence>
<keyword evidence="1" id="KW-0808">Transferase</keyword>
<dbReference type="PROSITE" id="PS50868">
    <property type="entry name" value="POST_SET"/>
    <property type="match status" value="1"/>
</dbReference>
<evidence type="ECO:0000313" key="6">
    <source>
        <dbReference type="Proteomes" id="UP000177870"/>
    </source>
</evidence>
<dbReference type="SUPFAM" id="SSF82199">
    <property type="entry name" value="SET domain"/>
    <property type="match status" value="1"/>
</dbReference>
<gene>
    <name evidence="5" type="ORF">BJP34_04485</name>
</gene>
<dbReference type="Proteomes" id="UP000177870">
    <property type="component" value="Chromosome"/>
</dbReference>
<reference evidence="6" key="1">
    <citation type="submission" date="2016-10" db="EMBL/GenBank/DDBJ databases">
        <title>Comparative genomics uncovers the prolific and rare metabolic potential of the cyanobacterial genus Moorea.</title>
        <authorList>
            <person name="Leao T."/>
            <person name="Castelao G."/>
            <person name="Korobeynikov A."/>
            <person name="Monroe E.A."/>
            <person name="Podell S."/>
            <person name="Glukhov E."/>
            <person name="Allen E."/>
            <person name="Gerwick W.H."/>
            <person name="Gerwick L."/>
        </authorList>
    </citation>
    <scope>NUCLEOTIDE SEQUENCE [LARGE SCALE GENOMIC DNA]</scope>
    <source>
        <strain evidence="6">PAL-8-15-08-1</strain>
    </source>
</reference>
<dbReference type="Pfam" id="PF00856">
    <property type="entry name" value="SET"/>
    <property type="match status" value="1"/>
</dbReference>
<feature type="domain" description="Post-SET" evidence="4">
    <location>
        <begin position="136"/>
        <end position="152"/>
    </location>
</feature>
<dbReference type="SMART" id="SM00317">
    <property type="entry name" value="SET"/>
    <property type="match status" value="1"/>
</dbReference>
<proteinExistence type="predicted"/>
<dbReference type="EMBL" id="CP017599">
    <property type="protein sequence ID" value="AOW98808.1"/>
    <property type="molecule type" value="Genomic_DNA"/>
</dbReference>
<feature type="domain" description="SET" evidence="3">
    <location>
        <begin position="25"/>
        <end position="128"/>
    </location>
</feature>
<evidence type="ECO:0000259" key="4">
    <source>
        <dbReference type="PROSITE" id="PS50868"/>
    </source>
</evidence>